<dbReference type="CDD" id="cd00254">
    <property type="entry name" value="LT-like"/>
    <property type="match status" value="1"/>
</dbReference>
<name>A0A212AAY7_9RHOB</name>
<comment type="caution">
    <text evidence="5">The sequence shown here is derived from an EMBL/GenBank/DDBJ whole genome shotgun (WGS) entry which is preliminary data.</text>
</comment>
<organism evidence="5 6">
    <name type="scientific">Haematobacter genomosp. 1</name>
    <dbReference type="NCBI Taxonomy" id="366618"/>
    <lineage>
        <taxon>Bacteria</taxon>
        <taxon>Pseudomonadati</taxon>
        <taxon>Pseudomonadota</taxon>
        <taxon>Alphaproteobacteria</taxon>
        <taxon>Rhodobacterales</taxon>
        <taxon>Paracoccaceae</taxon>
        <taxon>Haematobacter</taxon>
    </lineage>
</organism>
<dbReference type="SUPFAM" id="SSF53955">
    <property type="entry name" value="Lysozyme-like"/>
    <property type="match status" value="1"/>
</dbReference>
<dbReference type="OrthoDB" id="9815002at2"/>
<evidence type="ECO:0000313" key="6">
    <source>
        <dbReference type="Proteomes" id="UP000196878"/>
    </source>
</evidence>
<dbReference type="PANTHER" id="PTHR37423:SF2">
    <property type="entry name" value="MEMBRANE-BOUND LYTIC MUREIN TRANSGLYCOSYLASE C"/>
    <property type="match status" value="1"/>
</dbReference>
<dbReference type="PANTHER" id="PTHR37423">
    <property type="entry name" value="SOLUBLE LYTIC MUREIN TRANSGLYCOSYLASE-RELATED"/>
    <property type="match status" value="1"/>
</dbReference>
<dbReference type="Pfam" id="PF01464">
    <property type="entry name" value="SLT"/>
    <property type="match status" value="1"/>
</dbReference>
<evidence type="ECO:0000256" key="1">
    <source>
        <dbReference type="ARBA" id="ARBA00007734"/>
    </source>
</evidence>
<feature type="compositionally biased region" description="Low complexity" evidence="3">
    <location>
        <begin position="128"/>
        <end position="138"/>
    </location>
</feature>
<comment type="similarity">
    <text evidence="1">Belongs to the transglycosylase Slt family.</text>
</comment>
<comment type="similarity">
    <text evidence="2">Belongs to the virb1 family.</text>
</comment>
<evidence type="ECO:0000256" key="2">
    <source>
        <dbReference type="ARBA" id="ARBA00009387"/>
    </source>
</evidence>
<keyword evidence="6" id="KW-1185">Reference proteome</keyword>
<dbReference type="InterPro" id="IPR023346">
    <property type="entry name" value="Lysozyme-like_dom_sf"/>
</dbReference>
<reference evidence="5 6" key="1">
    <citation type="submission" date="2016-12" db="EMBL/GenBank/DDBJ databases">
        <title>Comparison of Traditional DNA-DNA Hybridization with In Silico Genomic Analysis.</title>
        <authorList>
            <person name="Nicholson A.C."/>
            <person name="Humrighouse B.W."/>
            <person name="Graziano J."/>
            <person name="Lasker B."/>
            <person name="Whitney A.M."/>
            <person name="Mcquiston J.R."/>
        </authorList>
    </citation>
    <scope>NUCLEOTIDE SEQUENCE [LARGE SCALE GENOMIC DNA]</scope>
    <source>
        <strain evidence="5 6">H2240</strain>
    </source>
</reference>
<feature type="region of interest" description="Disordered" evidence="3">
    <location>
        <begin position="119"/>
        <end position="138"/>
    </location>
</feature>
<evidence type="ECO:0000256" key="3">
    <source>
        <dbReference type="SAM" id="MobiDB-lite"/>
    </source>
</evidence>
<proteinExistence type="inferred from homology"/>
<dbReference type="EMBL" id="NIPW01000017">
    <property type="protein sequence ID" value="OWJ77651.1"/>
    <property type="molecule type" value="Genomic_DNA"/>
</dbReference>
<accession>A0A212AAY7</accession>
<protein>
    <submittedName>
        <fullName evidence="5">Lytic transglycosylase</fullName>
    </submittedName>
</protein>
<gene>
    <name evidence="5" type="ORF">CDV49_11145</name>
</gene>
<sequence>MRRLSSPAAITSGPVSLRPLPGLLASSRISECARRIFLSTRAAALSTNCRSLRPRSRAEASSLLLALCVLAAFAPAGANAEGFVFRVALDGQLATVSSDTGFMRQFGAEKPERLFLFSTPRDDGDTGASDAAPRPASASPEILQGIEDTALRYGGHDALRRAGLSVTDWALFYRANIEVESAYNPAALSHAGAIGLGQLMPDTASFLGVDPNDWRQNLDGSARYLLLMLETFGTPELALAAYNAGPEAVSRHGGIPPYVETQGHVARVQAVYARLKGTS</sequence>
<dbReference type="Proteomes" id="UP000196878">
    <property type="component" value="Unassembled WGS sequence"/>
</dbReference>
<dbReference type="AlphaFoldDB" id="A0A212AAY7"/>
<evidence type="ECO:0000313" key="5">
    <source>
        <dbReference type="EMBL" id="OWJ77651.1"/>
    </source>
</evidence>
<feature type="domain" description="Transglycosylase SLT" evidence="4">
    <location>
        <begin position="177"/>
        <end position="252"/>
    </location>
</feature>
<dbReference type="Gene3D" id="1.10.530.10">
    <property type="match status" value="1"/>
</dbReference>
<evidence type="ECO:0000259" key="4">
    <source>
        <dbReference type="Pfam" id="PF01464"/>
    </source>
</evidence>
<dbReference type="InterPro" id="IPR008258">
    <property type="entry name" value="Transglycosylase_SLT_dom_1"/>
</dbReference>